<dbReference type="SUPFAM" id="SSF49785">
    <property type="entry name" value="Galactose-binding domain-like"/>
    <property type="match status" value="1"/>
</dbReference>
<dbReference type="PANTHER" id="PTHR24543">
    <property type="entry name" value="MULTICOPPER OXIDASE-RELATED"/>
    <property type="match status" value="1"/>
</dbReference>
<feature type="domain" description="F5/8 type C" evidence="1">
    <location>
        <begin position="1"/>
        <end position="146"/>
    </location>
</feature>
<dbReference type="KEGG" id="aplc:110985688"/>
<accession>A0A8B7ZC83</accession>
<gene>
    <name evidence="3" type="primary">LOC110985688</name>
</gene>
<name>A0A8B7ZC83_ACAPL</name>
<keyword evidence="2" id="KW-1185">Reference proteome</keyword>
<dbReference type="Gene3D" id="2.60.120.260">
    <property type="entry name" value="Galactose-binding domain-like"/>
    <property type="match status" value="1"/>
</dbReference>
<dbReference type="GeneID" id="110985688"/>
<proteinExistence type="predicted"/>
<evidence type="ECO:0000259" key="1">
    <source>
        <dbReference type="PROSITE" id="PS50022"/>
    </source>
</evidence>
<evidence type="ECO:0000313" key="3">
    <source>
        <dbReference type="RefSeq" id="XP_022102587.1"/>
    </source>
</evidence>
<dbReference type="AlphaFoldDB" id="A0A8B7ZC83"/>
<evidence type="ECO:0000313" key="2">
    <source>
        <dbReference type="Proteomes" id="UP000694845"/>
    </source>
</evidence>
<protein>
    <submittedName>
        <fullName evidence="3">Retinoschisin-like</fullName>
    </submittedName>
</protein>
<dbReference type="Pfam" id="PF00754">
    <property type="entry name" value="F5_F8_type_C"/>
    <property type="match status" value="1"/>
</dbReference>
<dbReference type="InterPro" id="IPR008979">
    <property type="entry name" value="Galactose-bd-like_sf"/>
</dbReference>
<dbReference type="RefSeq" id="XP_022102587.1">
    <property type="nucleotide sequence ID" value="XM_022246895.1"/>
</dbReference>
<organism evidence="2 3">
    <name type="scientific">Acanthaster planci</name>
    <name type="common">Crown-of-thorns starfish</name>
    <dbReference type="NCBI Taxonomy" id="133434"/>
    <lineage>
        <taxon>Eukaryota</taxon>
        <taxon>Metazoa</taxon>
        <taxon>Echinodermata</taxon>
        <taxon>Eleutherozoa</taxon>
        <taxon>Asterozoa</taxon>
        <taxon>Asteroidea</taxon>
        <taxon>Valvatacea</taxon>
        <taxon>Valvatida</taxon>
        <taxon>Acanthasteridae</taxon>
        <taxon>Acanthaster</taxon>
    </lineage>
</organism>
<dbReference type="OrthoDB" id="441660at2759"/>
<reference evidence="3" key="1">
    <citation type="submission" date="2025-08" db="UniProtKB">
        <authorList>
            <consortium name="RefSeq"/>
        </authorList>
    </citation>
    <scope>IDENTIFICATION</scope>
</reference>
<dbReference type="Proteomes" id="UP000694845">
    <property type="component" value="Unplaced"/>
</dbReference>
<dbReference type="PROSITE" id="PS50022">
    <property type="entry name" value="FA58C_3"/>
    <property type="match status" value="1"/>
</dbReference>
<dbReference type="InterPro" id="IPR000421">
    <property type="entry name" value="FA58C"/>
</dbReference>
<sequence>MESCWITDSMLFASSLLRWLNKLERARLNWEADLPNAIGAGWIPDPSDTALGTSNMTALHIFSSLLTQGCGNEDAWVETFSLAYSNASWNWKHITYQESAPLVVTGNTDQVTVVEVTFGEVYGQYLRILPLSWHNHVGLPFGIVGCPRRNGCNVNSHLCMPPLPTTDLTKPIIKPR</sequence>